<evidence type="ECO:0008006" key="3">
    <source>
        <dbReference type="Google" id="ProtNLM"/>
    </source>
</evidence>
<organism evidence="1 2">
    <name type="scientific">Hymenobacter guriensis</name>
    <dbReference type="NCBI Taxonomy" id="2793065"/>
    <lineage>
        <taxon>Bacteria</taxon>
        <taxon>Pseudomonadati</taxon>
        <taxon>Bacteroidota</taxon>
        <taxon>Cytophagia</taxon>
        <taxon>Cytophagales</taxon>
        <taxon>Hymenobacteraceae</taxon>
        <taxon>Hymenobacter</taxon>
    </lineage>
</organism>
<dbReference type="RefSeq" id="WP_231402992.1">
    <property type="nucleotide sequence ID" value="NZ_JADWYK010000004.1"/>
</dbReference>
<protein>
    <recommendedName>
        <fullName evidence="3">Lipoprotein</fullName>
    </recommendedName>
</protein>
<sequence>MGFFLPLVCLGLSNCIGFTLVTDTRQLPVSRSRATIGSRIGKDGGRAGGVTTADALRLWGKPIRRDTLGAEQRWVYRSRQVSWRGIEIYAILPLPLLVPTGFKKVTLTFDHDQLRHYTIDNGRQRFFGYFIWGFSNDKQWQFNQEQGDPMACNGYLDFYCY</sequence>
<dbReference type="EMBL" id="JADWYK010000004">
    <property type="protein sequence ID" value="MBG8553594.1"/>
    <property type="molecule type" value="Genomic_DNA"/>
</dbReference>
<proteinExistence type="predicted"/>
<name>A0ABS0L0F3_9BACT</name>
<reference evidence="1 2" key="1">
    <citation type="submission" date="2020-11" db="EMBL/GenBank/DDBJ databases">
        <title>Hymenobacter sp.</title>
        <authorList>
            <person name="Kim M.K."/>
        </authorList>
    </citation>
    <scope>NUCLEOTIDE SEQUENCE [LARGE SCALE GENOMIC DNA]</scope>
    <source>
        <strain evidence="1 2">BT594</strain>
    </source>
</reference>
<accession>A0ABS0L0F3</accession>
<keyword evidence="2" id="KW-1185">Reference proteome</keyword>
<evidence type="ECO:0000313" key="2">
    <source>
        <dbReference type="Proteomes" id="UP000601099"/>
    </source>
</evidence>
<gene>
    <name evidence="1" type="ORF">I5L79_08550</name>
</gene>
<evidence type="ECO:0000313" key="1">
    <source>
        <dbReference type="EMBL" id="MBG8553594.1"/>
    </source>
</evidence>
<comment type="caution">
    <text evidence="1">The sequence shown here is derived from an EMBL/GenBank/DDBJ whole genome shotgun (WGS) entry which is preliminary data.</text>
</comment>
<dbReference type="Proteomes" id="UP000601099">
    <property type="component" value="Unassembled WGS sequence"/>
</dbReference>